<dbReference type="EMBL" id="CP076133">
    <property type="protein sequence ID" value="QWG04924.1"/>
    <property type="molecule type" value="Genomic_DNA"/>
</dbReference>
<dbReference type="Pfam" id="PF01764">
    <property type="entry name" value="Lipase_3"/>
    <property type="match status" value="1"/>
</dbReference>
<reference evidence="2 3" key="1">
    <citation type="submission" date="2021-05" db="EMBL/GenBank/DDBJ databases">
        <title>Comparative genomic studies on the polysaccharide-degrading batcterial strains of the Flammeovirga genus.</title>
        <authorList>
            <person name="Zewei F."/>
            <person name="Zheng Z."/>
            <person name="Yu L."/>
            <person name="Ruyue G."/>
            <person name="Yanhong M."/>
            <person name="Yuanyuan C."/>
            <person name="Jingyan G."/>
            <person name="Wenjun H."/>
        </authorList>
    </citation>
    <scope>NUCLEOTIDE SEQUENCE [LARGE SCALE GENOMIC DNA]</scope>
    <source>
        <strain evidence="2 3">NBRC:100898</strain>
    </source>
</reference>
<dbReference type="KEGG" id="fya:KMW28_21105"/>
<dbReference type="SUPFAM" id="SSF53474">
    <property type="entry name" value="alpha/beta-Hydrolases"/>
    <property type="match status" value="1"/>
</dbReference>
<dbReference type="Gene3D" id="3.40.50.1820">
    <property type="entry name" value="alpha/beta hydrolase"/>
    <property type="match status" value="1"/>
</dbReference>
<sequence>MNNNPIVYKYYSKGIECIINYDDGILNIEFHPTNKVYYWLIKRLNTQKKNGIHSGYLKSFLLISKNLWKEQNNLLIAAEQVNVIGFGVGGAIAKLFCLEYFRRYHQTSSIVTYDSPIPFDDAKLEEFNTAVHHQRHYIFGLNLVNNFRWRVIKQMFTPKLKLKRNEM</sequence>
<proteinExistence type="predicted"/>
<evidence type="ECO:0000313" key="3">
    <source>
        <dbReference type="Proteomes" id="UP000678679"/>
    </source>
</evidence>
<evidence type="ECO:0000313" key="2">
    <source>
        <dbReference type="EMBL" id="QWG04924.1"/>
    </source>
</evidence>
<gene>
    <name evidence="2" type="ORF">KMW28_21105</name>
</gene>
<keyword evidence="3" id="KW-1185">Reference proteome</keyword>
<dbReference type="InterPro" id="IPR002921">
    <property type="entry name" value="Fungal_lipase-type"/>
</dbReference>
<name>A0AAX1NBP7_9BACT</name>
<dbReference type="GO" id="GO:0006629">
    <property type="term" value="P:lipid metabolic process"/>
    <property type="evidence" value="ECO:0007669"/>
    <property type="project" value="InterPro"/>
</dbReference>
<accession>A0AAX1NBP7</accession>
<evidence type="ECO:0000259" key="1">
    <source>
        <dbReference type="Pfam" id="PF01764"/>
    </source>
</evidence>
<feature type="domain" description="Fungal lipase-type" evidence="1">
    <location>
        <begin position="46"/>
        <end position="121"/>
    </location>
</feature>
<dbReference type="AlphaFoldDB" id="A0AAX1NBP7"/>
<dbReference type="RefSeq" id="WP_169662377.1">
    <property type="nucleotide sequence ID" value="NZ_CP076133.1"/>
</dbReference>
<protein>
    <recommendedName>
        <fullName evidence="1">Fungal lipase-type domain-containing protein</fullName>
    </recommendedName>
</protein>
<dbReference type="Proteomes" id="UP000678679">
    <property type="component" value="Chromosome 2"/>
</dbReference>
<dbReference type="InterPro" id="IPR029058">
    <property type="entry name" value="AB_hydrolase_fold"/>
</dbReference>
<organism evidence="2 3">
    <name type="scientific">Flammeovirga yaeyamensis</name>
    <dbReference type="NCBI Taxonomy" id="367791"/>
    <lineage>
        <taxon>Bacteria</taxon>
        <taxon>Pseudomonadati</taxon>
        <taxon>Bacteroidota</taxon>
        <taxon>Cytophagia</taxon>
        <taxon>Cytophagales</taxon>
        <taxon>Flammeovirgaceae</taxon>
        <taxon>Flammeovirga</taxon>
    </lineage>
</organism>